<reference evidence="2 3" key="1">
    <citation type="journal article" date="2016" name="Mol. Biol. Evol.">
        <title>Comparative Genomics of Early-Diverging Mushroom-Forming Fungi Provides Insights into the Origins of Lignocellulose Decay Capabilities.</title>
        <authorList>
            <person name="Nagy L.G."/>
            <person name="Riley R."/>
            <person name="Tritt A."/>
            <person name="Adam C."/>
            <person name="Daum C."/>
            <person name="Floudas D."/>
            <person name="Sun H."/>
            <person name="Yadav J.S."/>
            <person name="Pangilinan J."/>
            <person name="Larsson K.H."/>
            <person name="Matsuura K."/>
            <person name="Barry K."/>
            <person name="Labutti K."/>
            <person name="Kuo R."/>
            <person name="Ohm R.A."/>
            <person name="Bhattacharya S.S."/>
            <person name="Shirouzu T."/>
            <person name="Yoshinaga Y."/>
            <person name="Martin F.M."/>
            <person name="Grigoriev I.V."/>
            <person name="Hibbett D.S."/>
        </authorList>
    </citation>
    <scope>NUCLEOTIDE SEQUENCE [LARGE SCALE GENOMIC DNA]</scope>
    <source>
        <strain evidence="2 3">HHB14362 ss-1</strain>
    </source>
</reference>
<evidence type="ECO:0000313" key="3">
    <source>
        <dbReference type="Proteomes" id="UP000076761"/>
    </source>
</evidence>
<name>A0A165UAE3_9AGAM</name>
<gene>
    <name evidence="2" type="ORF">NEOLEDRAFT_1188423</name>
</gene>
<feature type="compositionally biased region" description="Basic residues" evidence="1">
    <location>
        <begin position="698"/>
        <end position="709"/>
    </location>
</feature>
<protein>
    <submittedName>
        <fullName evidence="2">Uncharacterized protein</fullName>
    </submittedName>
</protein>
<dbReference type="Proteomes" id="UP000076761">
    <property type="component" value="Unassembled WGS sequence"/>
</dbReference>
<dbReference type="InParanoid" id="A0A165UAE3"/>
<dbReference type="OrthoDB" id="3331233at2759"/>
<accession>A0A165UAE3</accession>
<feature type="region of interest" description="Disordered" evidence="1">
    <location>
        <begin position="21"/>
        <end position="45"/>
    </location>
</feature>
<organism evidence="2 3">
    <name type="scientific">Neolentinus lepideus HHB14362 ss-1</name>
    <dbReference type="NCBI Taxonomy" id="1314782"/>
    <lineage>
        <taxon>Eukaryota</taxon>
        <taxon>Fungi</taxon>
        <taxon>Dikarya</taxon>
        <taxon>Basidiomycota</taxon>
        <taxon>Agaricomycotina</taxon>
        <taxon>Agaricomycetes</taxon>
        <taxon>Gloeophyllales</taxon>
        <taxon>Gloeophyllaceae</taxon>
        <taxon>Neolentinus</taxon>
    </lineage>
</organism>
<evidence type="ECO:0000313" key="2">
    <source>
        <dbReference type="EMBL" id="KZT27861.1"/>
    </source>
</evidence>
<keyword evidence="3" id="KW-1185">Reference proteome</keyword>
<dbReference type="EMBL" id="KV425560">
    <property type="protein sequence ID" value="KZT27861.1"/>
    <property type="molecule type" value="Genomic_DNA"/>
</dbReference>
<feature type="compositionally biased region" description="Low complexity" evidence="1">
    <location>
        <begin position="24"/>
        <end position="44"/>
    </location>
</feature>
<feature type="region of interest" description="Disordered" evidence="1">
    <location>
        <begin position="815"/>
        <end position="834"/>
    </location>
</feature>
<proteinExistence type="predicted"/>
<evidence type="ECO:0000256" key="1">
    <source>
        <dbReference type="SAM" id="MobiDB-lite"/>
    </source>
</evidence>
<feature type="region of interest" description="Disordered" evidence="1">
    <location>
        <begin position="698"/>
        <end position="723"/>
    </location>
</feature>
<sequence>MNNKIIKTASIFSALRAFPPLSGPPSRSGSSSRRPLSQLPRQSSNWAPLGRATFPIMKTSLCASTDTEKPWTETETDDGGILGLVDVRKAFASVSLAPLSSAILTTEDLLVAAVPVSSLVSLEPMKERGVDESLWECVQGKESSIYSNNCDDLRPLLEISPAPSQSLAAGVALSCKGDSQILFDAPLSQSTLSASTSVSSSLDGLAPKDPLTSSLSLVSTFSILFGVAALFHDAHSFQGFPELPLPSSNSFGPSTLTSTPPPIHRNALLSLESSGPAWSATARLSRLLNDDPSPPEQRSQYPAATAMANSVSSPLYSSAYDASLEAIVKSPVIEDRIDYEDKPWNLHEDERWIPRAEEERSPTTARKLDLTREEEKDDFFGVSGAKEPYAIACEEHKLGVFVPAPEGNMMDSLRQSLRELDEEDERPELNGVKPPEGFTALDDVDVVMEDTENVKAANIVQGIKNTKDVEAAIEVVGVAEAEAGAVKVSVSGKAREDLALFPARTPKWRSTASRVQVDVIVKSTPRRAHVNFDTGNKLPGSPSHTPLGEPPRFTTRLTFGIIETENKDLHSTSHTPPGTPPSFNEWHAFRIVDGQDNMAFSPPHTPPGSPPELAQQAFGIFGREYEAFESLSHTPPGSPPKTRKNKPIKLLNRPLPARLQTSAAAVVDGVFLLNSGPSNESNDQSFLDHLLRTLPRVKRHGGRRSRNPHPVRQATEVEQPTDRPALPSWRLVSEPEPNVALNITQDSTYVGLDKHPKIGPPVQQPLDALGLPPPQLFKISAADFARLALPTPPQLKAFTNDVPSPRDILRELSETADDYDLSTTSKSGDSDVPTSVILPPVAGHGLLPPNDLMSVQQSKDCSSSDETEVAAVATLEAKPPVKNPDEVPVEDVKMASPLSSVEDLVRHLLVTPGRTPLKDKMEVDGEDDPRHRTFFPKLPTGFLLSDKPLYPESATALGNVKPAEPFVLPPLSQTFLNVSRPTFPTPAENEGGFYACCSMRARHATADILCPCQLRKSSEPMMVDPPSTEPTESSDVDMLSASTIEESSSDPDTMDWIPTEVYLAGEF</sequence>
<feature type="region of interest" description="Disordered" evidence="1">
    <location>
        <begin position="530"/>
        <end position="553"/>
    </location>
</feature>
<dbReference type="AlphaFoldDB" id="A0A165UAE3"/>